<evidence type="ECO:0000259" key="6">
    <source>
        <dbReference type="Pfam" id="PF14512"/>
    </source>
</evidence>
<evidence type="ECO:0000313" key="8">
    <source>
        <dbReference type="Proteomes" id="UP000824261"/>
    </source>
</evidence>
<keyword evidence="3" id="KW-0285">Flavoprotein</keyword>
<dbReference type="EMBL" id="DVGB01000059">
    <property type="protein sequence ID" value="HIR01587.1"/>
    <property type="molecule type" value="Genomic_DNA"/>
</dbReference>
<dbReference type="Pfam" id="PF14512">
    <property type="entry name" value="TM1586_NiRdase"/>
    <property type="match status" value="1"/>
</dbReference>
<protein>
    <submittedName>
        <fullName evidence="7">Nitroreductase</fullName>
    </submittedName>
</protein>
<gene>
    <name evidence="7" type="ORF">IAA69_04915</name>
</gene>
<dbReference type="Proteomes" id="UP000824261">
    <property type="component" value="Unassembled WGS sequence"/>
</dbReference>
<comment type="cofactor">
    <cofactor evidence="1">
        <name>FMN</name>
        <dbReference type="ChEBI" id="CHEBI:58210"/>
    </cofactor>
</comment>
<dbReference type="SUPFAM" id="SSF55469">
    <property type="entry name" value="FMN-dependent nitroreductase-like"/>
    <property type="match status" value="1"/>
</dbReference>
<evidence type="ECO:0000256" key="3">
    <source>
        <dbReference type="ARBA" id="ARBA00022630"/>
    </source>
</evidence>
<evidence type="ECO:0000256" key="2">
    <source>
        <dbReference type="ARBA" id="ARBA00007118"/>
    </source>
</evidence>
<reference evidence="7" key="2">
    <citation type="journal article" date="2021" name="PeerJ">
        <title>Extensive microbial diversity within the chicken gut microbiome revealed by metagenomics and culture.</title>
        <authorList>
            <person name="Gilroy R."/>
            <person name="Ravi A."/>
            <person name="Getino M."/>
            <person name="Pursley I."/>
            <person name="Horton D.L."/>
            <person name="Alikhan N.F."/>
            <person name="Baker D."/>
            <person name="Gharbi K."/>
            <person name="Hall N."/>
            <person name="Watson M."/>
            <person name="Adriaenssens E.M."/>
            <person name="Foster-Nyarko E."/>
            <person name="Jarju S."/>
            <person name="Secka A."/>
            <person name="Antonio M."/>
            <person name="Oren A."/>
            <person name="Chaudhuri R.R."/>
            <person name="La Ragione R."/>
            <person name="Hildebrand F."/>
            <person name="Pallen M.J."/>
        </authorList>
    </citation>
    <scope>NUCLEOTIDE SEQUENCE</scope>
    <source>
        <strain evidence="7">ChiGjej1B1-2707</strain>
    </source>
</reference>
<evidence type="ECO:0000256" key="1">
    <source>
        <dbReference type="ARBA" id="ARBA00001917"/>
    </source>
</evidence>
<accession>A0A9D1A098</accession>
<proteinExistence type="inferred from homology"/>
<organism evidence="7 8">
    <name type="scientific">Candidatus Aveggerthella stercoripullorum</name>
    <dbReference type="NCBI Taxonomy" id="2840688"/>
    <lineage>
        <taxon>Bacteria</taxon>
        <taxon>Bacillati</taxon>
        <taxon>Actinomycetota</taxon>
        <taxon>Coriobacteriia</taxon>
        <taxon>Eggerthellales</taxon>
        <taxon>Eggerthellaceae</taxon>
        <taxon>Eggerthellaceae incertae sedis</taxon>
        <taxon>Candidatus Aveggerthella</taxon>
    </lineage>
</organism>
<dbReference type="Gene3D" id="3.40.109.10">
    <property type="entry name" value="NADH Oxidase"/>
    <property type="match status" value="1"/>
</dbReference>
<dbReference type="InterPro" id="IPR029478">
    <property type="entry name" value="TM1586_NiRdase"/>
</dbReference>
<dbReference type="PANTHER" id="PTHR43673">
    <property type="entry name" value="NAD(P)H NITROREDUCTASE YDGI-RELATED"/>
    <property type="match status" value="1"/>
</dbReference>
<reference evidence="7" key="1">
    <citation type="submission" date="2020-10" db="EMBL/GenBank/DDBJ databases">
        <authorList>
            <person name="Gilroy R."/>
        </authorList>
    </citation>
    <scope>NUCLEOTIDE SEQUENCE</scope>
    <source>
        <strain evidence="7">ChiGjej1B1-2707</strain>
    </source>
</reference>
<name>A0A9D1A098_9ACTN</name>
<keyword evidence="5" id="KW-0560">Oxidoreductase</keyword>
<dbReference type="InterPro" id="IPR000415">
    <property type="entry name" value="Nitroreductase-like"/>
</dbReference>
<sequence>MSAIDTIRARHSVREYLNKPIGGVQLAGLRHAIIEAEQKSGLDIQLVRDNPEVFQVVARFGLVRGATASIVFCADGKDTDEAIGYWGQRIVLTAQELGLNTCWCALCSRKKSKVVLRGDKKVRIAIAVGLGKTQGSNRKTKPLSELCTVEGGSMANGASDAGARALPSWFATAMEAAQLAPTAMNAQNFHITLRADGKTVAARTTKEGAWSAIDLGIVRRNFEEAANETGADWRWE</sequence>
<evidence type="ECO:0000256" key="5">
    <source>
        <dbReference type="ARBA" id="ARBA00023002"/>
    </source>
</evidence>
<evidence type="ECO:0000313" key="7">
    <source>
        <dbReference type="EMBL" id="HIR01587.1"/>
    </source>
</evidence>
<dbReference type="GO" id="GO:0016491">
    <property type="term" value="F:oxidoreductase activity"/>
    <property type="evidence" value="ECO:0007669"/>
    <property type="project" value="UniProtKB-KW"/>
</dbReference>
<dbReference type="PANTHER" id="PTHR43673:SF2">
    <property type="entry name" value="NITROREDUCTASE"/>
    <property type="match status" value="1"/>
</dbReference>
<dbReference type="AlphaFoldDB" id="A0A9D1A098"/>
<feature type="domain" description="Putative nitroreductase TM1586" evidence="6">
    <location>
        <begin position="5"/>
        <end position="226"/>
    </location>
</feature>
<comment type="caution">
    <text evidence="7">The sequence shown here is derived from an EMBL/GenBank/DDBJ whole genome shotgun (WGS) entry which is preliminary data.</text>
</comment>
<keyword evidence="4" id="KW-0288">FMN</keyword>
<comment type="similarity">
    <text evidence="2">Belongs to the nitroreductase family.</text>
</comment>
<evidence type="ECO:0000256" key="4">
    <source>
        <dbReference type="ARBA" id="ARBA00022643"/>
    </source>
</evidence>